<comment type="caution">
    <text evidence="1">The sequence shown here is derived from an EMBL/GenBank/DDBJ whole genome shotgun (WGS) entry which is preliminary data.</text>
</comment>
<accession>H0JSX6</accession>
<gene>
    <name evidence="1" type="ORF">AK37_13936</name>
</gene>
<dbReference type="PATRIC" id="fig|1114960.4.peg.2844"/>
<organism evidence="1 2">
    <name type="scientific">Rhodococcus pyridinivorans AK37</name>
    <dbReference type="NCBI Taxonomy" id="1114960"/>
    <lineage>
        <taxon>Bacteria</taxon>
        <taxon>Bacillati</taxon>
        <taxon>Actinomycetota</taxon>
        <taxon>Actinomycetes</taxon>
        <taxon>Mycobacteriales</taxon>
        <taxon>Nocardiaceae</taxon>
        <taxon>Rhodococcus</taxon>
    </lineage>
</organism>
<evidence type="ECO:0000313" key="2">
    <source>
        <dbReference type="Proteomes" id="UP000005064"/>
    </source>
</evidence>
<sequence length="73" mass="7637">MIGAAVVRRHAAVRSVRSIVGYAIGDCPKGDDAEATVSDGDVSSWAVPRRAVGRVLADLVDRPEYARATVAVS</sequence>
<dbReference type="Proteomes" id="UP000005064">
    <property type="component" value="Unassembled WGS sequence"/>
</dbReference>
<reference evidence="1 2" key="1">
    <citation type="submission" date="2011-12" db="EMBL/GenBank/DDBJ databases">
        <authorList>
            <person name="Kriszt B."/>
            <person name="Tancsics A."/>
            <person name="Cserhati M."/>
            <person name="Toth A."/>
            <person name="Nagy I."/>
            <person name="Horvath B."/>
            <person name="Tamura T."/>
            <person name="Kukolya J."/>
            <person name="Szoboszlay S."/>
        </authorList>
    </citation>
    <scope>NUCLEOTIDE SEQUENCE [LARGE SCALE GENOMIC DNA]</scope>
    <source>
        <strain evidence="1 2">AK37</strain>
    </source>
</reference>
<name>H0JSX6_9NOCA</name>
<protein>
    <submittedName>
        <fullName evidence="1">Uncharacterized protein</fullName>
    </submittedName>
</protein>
<dbReference type="RefSeq" id="WP_006552736.1">
    <property type="nucleotide sequence ID" value="NZ_AHBW01000044.1"/>
</dbReference>
<dbReference type="EMBL" id="AHBW01000044">
    <property type="protein sequence ID" value="EHK82889.1"/>
    <property type="molecule type" value="Genomic_DNA"/>
</dbReference>
<evidence type="ECO:0000313" key="1">
    <source>
        <dbReference type="EMBL" id="EHK82889.1"/>
    </source>
</evidence>
<dbReference type="AlphaFoldDB" id="H0JSX6"/>
<proteinExistence type="predicted"/>